<accession>A0A410S3B1</accession>
<dbReference type="AlphaFoldDB" id="A0A410S3B1"/>
<keyword evidence="2" id="KW-1133">Transmembrane helix</keyword>
<dbReference type="EMBL" id="CP034669">
    <property type="protein sequence ID" value="QAT88558.1"/>
    <property type="molecule type" value="Genomic_DNA"/>
</dbReference>
<reference evidence="3 4" key="1">
    <citation type="submission" date="2018-12" db="EMBL/GenBank/DDBJ databases">
        <title>Complete Genome Sequence of the Corallopyronin A producing Myxobacterium Corallococcus coralloides B035.</title>
        <authorList>
            <person name="Bouhired S.M."/>
            <person name="Rupp O."/>
            <person name="Blom J."/>
            <person name="Schaeberle T.F."/>
            <person name="Kehraus S."/>
            <person name="Schiefer A."/>
            <person name="Pfarr K."/>
            <person name="Goesmann A."/>
            <person name="Hoerauf A."/>
            <person name="Koenig G.M."/>
        </authorList>
    </citation>
    <scope>NUCLEOTIDE SEQUENCE [LARGE SCALE GENOMIC DNA]</scope>
    <source>
        <strain evidence="3 4">B035</strain>
    </source>
</reference>
<feature type="transmembrane region" description="Helical" evidence="2">
    <location>
        <begin position="139"/>
        <end position="157"/>
    </location>
</feature>
<evidence type="ECO:0000256" key="2">
    <source>
        <dbReference type="SAM" id="Phobius"/>
    </source>
</evidence>
<name>A0A410S3B1_CORCK</name>
<dbReference type="Proteomes" id="UP000288758">
    <property type="component" value="Chromosome"/>
</dbReference>
<feature type="transmembrane region" description="Helical" evidence="2">
    <location>
        <begin position="218"/>
        <end position="238"/>
    </location>
</feature>
<sequence length="372" mass="38728">MGSRLVHVLLVSGVTVLGLLVPWTQAEGWARLLETLLGSAAIWRLSAVEQGVVHRLAELAVFAVAGAMLGNAQSFALRRAGLQVPGWAGHTAMAVAVGLVGSQALAVALGLSPGTAFIGMGLAVGLTQGWLLRREVHGAAVWVAACAVGYGMAGPAADWKDSAWRAAVDVGATWRLSSIVITAQAMTWGALALCTAIGGAFILSSLRTQVLPAPGSRMPGAVGQFAVLGLALPLMVSLEAREMRPSPTEFPAPNPPRLIQPRPARTWGTERPDAPVDVFSPGCVSKGCAPAQAHGGEPSMPRLPPEGNITPYPRPRPAPVLHDEHLRTLFREERKRTPSPGRRWNNPASGAEQLPAGAAGRGEPAGSNLVVP</sequence>
<feature type="compositionally biased region" description="Low complexity" evidence="1">
    <location>
        <begin position="355"/>
        <end position="366"/>
    </location>
</feature>
<evidence type="ECO:0000313" key="3">
    <source>
        <dbReference type="EMBL" id="QAT88558.1"/>
    </source>
</evidence>
<protein>
    <submittedName>
        <fullName evidence="3">Uncharacterized protein</fullName>
    </submittedName>
</protein>
<keyword evidence="2" id="KW-0472">Membrane</keyword>
<feature type="transmembrane region" description="Helical" evidence="2">
    <location>
        <begin position="114"/>
        <end position="132"/>
    </location>
</feature>
<dbReference type="RefSeq" id="WP_128799701.1">
    <property type="nucleotide sequence ID" value="NZ_CP034669.1"/>
</dbReference>
<keyword evidence="2" id="KW-0812">Transmembrane</keyword>
<organism evidence="3 4">
    <name type="scientific">Corallococcus coralloides</name>
    <name type="common">Myxococcus coralloides</name>
    <dbReference type="NCBI Taxonomy" id="184914"/>
    <lineage>
        <taxon>Bacteria</taxon>
        <taxon>Pseudomonadati</taxon>
        <taxon>Myxococcota</taxon>
        <taxon>Myxococcia</taxon>
        <taxon>Myxococcales</taxon>
        <taxon>Cystobacterineae</taxon>
        <taxon>Myxococcaceae</taxon>
        <taxon>Corallococcus</taxon>
    </lineage>
</organism>
<gene>
    <name evidence="3" type="ORF">EJ065_7033</name>
</gene>
<proteinExistence type="predicted"/>
<feature type="region of interest" description="Disordered" evidence="1">
    <location>
        <begin position="330"/>
        <end position="372"/>
    </location>
</feature>
<evidence type="ECO:0000256" key="1">
    <source>
        <dbReference type="SAM" id="MobiDB-lite"/>
    </source>
</evidence>
<evidence type="ECO:0000313" key="4">
    <source>
        <dbReference type="Proteomes" id="UP000288758"/>
    </source>
</evidence>
<feature type="transmembrane region" description="Helical" evidence="2">
    <location>
        <begin position="185"/>
        <end position="206"/>
    </location>
</feature>